<name>A0ABT1FBJ9_9GAMM</name>
<dbReference type="GO" id="GO:0016787">
    <property type="term" value="F:hydrolase activity"/>
    <property type="evidence" value="ECO:0007669"/>
    <property type="project" value="UniProtKB-KW"/>
</dbReference>
<dbReference type="EMBL" id="JAMZEK010000002">
    <property type="protein sequence ID" value="MCP1374749.1"/>
    <property type="molecule type" value="Genomic_DNA"/>
</dbReference>
<protein>
    <submittedName>
        <fullName evidence="3">SGNH/GDSL hydrolase family protein</fullName>
    </submittedName>
</protein>
<evidence type="ECO:0000259" key="2">
    <source>
        <dbReference type="Pfam" id="PF13472"/>
    </source>
</evidence>
<sequence length="268" mass="28944">MSRVSRVVVGLLVLALSWTARASTGREGEPAAINPLYTAPPSSLDLAQIASMQQLLADWPQLQRYRADNRRLAAPKPGEQRVVFYGDSITDAWGRAPGTTFFPGKPFVNRGISGQTTAQMVVRFRQDVIDLHPAAVVILAGTNDIAGNTGLASLPMIEDNFRSMAELARAHGIRVILASVLPTTDYPWHPGLQPAGRIRALNAWLKDYAKAQGAVYLDYYDALANTRGGLDHRLAADGVHPTPAGYAIMAPLALRAIDTALAESPRVR</sequence>
<proteinExistence type="predicted"/>
<accession>A0ABT1FBJ9</accession>
<evidence type="ECO:0000313" key="3">
    <source>
        <dbReference type="EMBL" id="MCP1374749.1"/>
    </source>
</evidence>
<dbReference type="SUPFAM" id="SSF52266">
    <property type="entry name" value="SGNH hydrolase"/>
    <property type="match status" value="1"/>
</dbReference>
<gene>
    <name evidence="3" type="ORF">NC595_11820</name>
</gene>
<dbReference type="Gene3D" id="3.40.50.1110">
    <property type="entry name" value="SGNH hydrolase"/>
    <property type="match status" value="1"/>
</dbReference>
<dbReference type="RefSeq" id="WP_253566670.1">
    <property type="nucleotide sequence ID" value="NZ_JAMZEK010000002.1"/>
</dbReference>
<comment type="caution">
    <text evidence="3">The sequence shown here is derived from an EMBL/GenBank/DDBJ whole genome shotgun (WGS) entry which is preliminary data.</text>
</comment>
<dbReference type="InterPro" id="IPR051532">
    <property type="entry name" value="Ester_Hydrolysis_Enzymes"/>
</dbReference>
<keyword evidence="4" id="KW-1185">Reference proteome</keyword>
<organism evidence="3 4">
    <name type="scientific">Dyella lutea</name>
    <dbReference type="NCBI Taxonomy" id="2950441"/>
    <lineage>
        <taxon>Bacteria</taxon>
        <taxon>Pseudomonadati</taxon>
        <taxon>Pseudomonadota</taxon>
        <taxon>Gammaproteobacteria</taxon>
        <taxon>Lysobacterales</taxon>
        <taxon>Rhodanobacteraceae</taxon>
        <taxon>Dyella</taxon>
    </lineage>
</organism>
<dbReference type="InterPro" id="IPR013830">
    <property type="entry name" value="SGNH_hydro"/>
</dbReference>
<dbReference type="Pfam" id="PF13472">
    <property type="entry name" value="Lipase_GDSL_2"/>
    <property type="match status" value="1"/>
</dbReference>
<evidence type="ECO:0000256" key="1">
    <source>
        <dbReference type="SAM" id="SignalP"/>
    </source>
</evidence>
<reference evidence="3 4" key="1">
    <citation type="submission" date="2022-06" db="EMBL/GenBank/DDBJ databases">
        <title>Dyella sp. Sa strain:Sa Genome sequencing.</title>
        <authorList>
            <person name="Park S."/>
        </authorList>
    </citation>
    <scope>NUCLEOTIDE SEQUENCE [LARGE SCALE GENOMIC DNA]</scope>
    <source>
        <strain evidence="3 4">Sa</strain>
    </source>
</reference>
<dbReference type="Proteomes" id="UP001204615">
    <property type="component" value="Unassembled WGS sequence"/>
</dbReference>
<keyword evidence="3" id="KW-0378">Hydrolase</keyword>
<dbReference type="PANTHER" id="PTHR30383:SF5">
    <property type="entry name" value="SGNH HYDROLASE-TYPE ESTERASE DOMAIN-CONTAINING PROTEIN"/>
    <property type="match status" value="1"/>
</dbReference>
<feature type="chain" id="PRO_5047096782" evidence="1">
    <location>
        <begin position="23"/>
        <end position="268"/>
    </location>
</feature>
<dbReference type="PANTHER" id="PTHR30383">
    <property type="entry name" value="THIOESTERASE 1/PROTEASE 1/LYSOPHOSPHOLIPASE L1"/>
    <property type="match status" value="1"/>
</dbReference>
<keyword evidence="1" id="KW-0732">Signal</keyword>
<evidence type="ECO:0000313" key="4">
    <source>
        <dbReference type="Proteomes" id="UP001204615"/>
    </source>
</evidence>
<feature type="domain" description="SGNH hydrolase-type esterase" evidence="2">
    <location>
        <begin position="84"/>
        <end position="248"/>
    </location>
</feature>
<dbReference type="CDD" id="cd04501">
    <property type="entry name" value="SGNH_hydrolase_like_4"/>
    <property type="match status" value="1"/>
</dbReference>
<dbReference type="InterPro" id="IPR036514">
    <property type="entry name" value="SGNH_hydro_sf"/>
</dbReference>
<feature type="signal peptide" evidence="1">
    <location>
        <begin position="1"/>
        <end position="22"/>
    </location>
</feature>